<evidence type="ECO:0000256" key="6">
    <source>
        <dbReference type="ARBA" id="ARBA00023136"/>
    </source>
</evidence>
<dbReference type="Pfam" id="PF13440">
    <property type="entry name" value="Polysacc_synt_3"/>
    <property type="match status" value="1"/>
</dbReference>
<feature type="transmembrane region" description="Helical" evidence="7">
    <location>
        <begin position="286"/>
        <end position="305"/>
    </location>
</feature>
<feature type="transmembrane region" description="Helical" evidence="7">
    <location>
        <begin position="12"/>
        <end position="38"/>
    </location>
</feature>
<keyword evidence="3" id="KW-1003">Cell membrane</keyword>
<evidence type="ECO:0000256" key="2">
    <source>
        <dbReference type="ARBA" id="ARBA00007430"/>
    </source>
</evidence>
<evidence type="ECO:0000256" key="5">
    <source>
        <dbReference type="ARBA" id="ARBA00022989"/>
    </source>
</evidence>
<evidence type="ECO:0000256" key="4">
    <source>
        <dbReference type="ARBA" id="ARBA00022692"/>
    </source>
</evidence>
<dbReference type="Proteomes" id="UP001230156">
    <property type="component" value="Unassembled WGS sequence"/>
</dbReference>
<dbReference type="InterPro" id="IPR050833">
    <property type="entry name" value="Poly_Biosynth_Transport"/>
</dbReference>
<keyword evidence="4 7" id="KW-0812">Transmembrane</keyword>
<keyword evidence="5 7" id="KW-1133">Transmembrane helix</keyword>
<feature type="transmembrane region" description="Helical" evidence="7">
    <location>
        <begin position="317"/>
        <end position="340"/>
    </location>
</feature>
<feature type="transmembrane region" description="Helical" evidence="7">
    <location>
        <begin position="140"/>
        <end position="164"/>
    </location>
</feature>
<accession>A0ABU0YR74</accession>
<name>A0ABU0YR74_9PROT</name>
<sequence>MQNIRHRLFKGTLWLASARVATNLLSLVSTFFLARLLVPADFGLVALGTTILTIVNSVTNISLSQALVQHRAPTTDHFHTAWTLNFGRAAIIAALMAASAQPLSVFFEDTRLVSVILVLSLSMLCSGLENPRAIMLTRDLVFWQQFMLQVSQTLVSLVVSIVLAVLYQSYWALVIGTVAGQVAGVMLSYGIMPFRPRFKVVHTKELFSFSLWLTFCQIITTINWNFDQLLVGKFLGQTALGYYTVGNKIAIIPSREATAPLTVSLFPAFSRVADDRSRLAAAYQSATGLAAAIALPLGVGTALIADPLVRLTMGEKWLPTVLMIQVLACVFGFQSMFSLVQPLVMATGRTQLLFKRDLQAFAARIPLLVIGLYFGGLPGVVYARAVSGTATFFMQTSMVTQVTGLTFMEQARAHFRALAASVVMAAAVVPITMAMPDSFRPLDNALEIAALVLIGGAAYIAATLVLWMMMRRPEGPEAEILRIIDKVRNFLRRAPA</sequence>
<evidence type="ECO:0000256" key="1">
    <source>
        <dbReference type="ARBA" id="ARBA00004651"/>
    </source>
</evidence>
<comment type="subcellular location">
    <subcellularLocation>
        <location evidence="1">Cell membrane</location>
        <topology evidence="1">Multi-pass membrane protein</topology>
    </subcellularLocation>
</comment>
<proteinExistence type="inferred from homology"/>
<evidence type="ECO:0000313" key="8">
    <source>
        <dbReference type="EMBL" id="MDQ7250229.1"/>
    </source>
</evidence>
<feature type="transmembrane region" description="Helical" evidence="7">
    <location>
        <begin position="361"/>
        <end position="383"/>
    </location>
</feature>
<gene>
    <name evidence="8" type="ORF">Q8A70_21235</name>
</gene>
<feature type="transmembrane region" description="Helical" evidence="7">
    <location>
        <begin position="448"/>
        <end position="467"/>
    </location>
</feature>
<feature type="transmembrane region" description="Helical" evidence="7">
    <location>
        <begin position="170"/>
        <end position="192"/>
    </location>
</feature>
<keyword evidence="6 7" id="KW-0472">Membrane</keyword>
<comment type="similarity">
    <text evidence="2">Belongs to the polysaccharide synthase family.</text>
</comment>
<comment type="caution">
    <text evidence="8">The sequence shown here is derived from an EMBL/GenBank/DDBJ whole genome shotgun (WGS) entry which is preliminary data.</text>
</comment>
<feature type="transmembrane region" description="Helical" evidence="7">
    <location>
        <begin position="80"/>
        <end position="100"/>
    </location>
</feature>
<evidence type="ECO:0000256" key="3">
    <source>
        <dbReference type="ARBA" id="ARBA00022475"/>
    </source>
</evidence>
<feature type="transmembrane region" description="Helical" evidence="7">
    <location>
        <begin position="389"/>
        <end position="408"/>
    </location>
</feature>
<dbReference type="PANTHER" id="PTHR30250:SF10">
    <property type="entry name" value="LIPOPOLYSACCHARIDE BIOSYNTHESIS PROTEIN WZXC"/>
    <property type="match status" value="1"/>
</dbReference>
<dbReference type="EMBL" id="JAUYVI010000006">
    <property type="protein sequence ID" value="MDQ7250229.1"/>
    <property type="molecule type" value="Genomic_DNA"/>
</dbReference>
<protein>
    <submittedName>
        <fullName evidence="8">Lipopolysaccharide biosynthesis protein</fullName>
    </submittedName>
</protein>
<dbReference type="RefSeq" id="WP_379959214.1">
    <property type="nucleotide sequence ID" value="NZ_JAUYVI010000006.1"/>
</dbReference>
<reference evidence="9" key="1">
    <citation type="submission" date="2023-08" db="EMBL/GenBank/DDBJ databases">
        <title>Rhodospirillaceae gen. nov., a novel taxon isolated from the Yangtze River Yuezi River estuary sludge.</title>
        <authorList>
            <person name="Ruan L."/>
        </authorList>
    </citation>
    <scope>NUCLEOTIDE SEQUENCE [LARGE SCALE GENOMIC DNA]</scope>
    <source>
        <strain evidence="9">R-7</strain>
    </source>
</reference>
<feature type="transmembrane region" description="Helical" evidence="7">
    <location>
        <begin position="44"/>
        <end position="68"/>
    </location>
</feature>
<keyword evidence="9" id="KW-1185">Reference proteome</keyword>
<organism evidence="8 9">
    <name type="scientific">Dongia sedimenti</name>
    <dbReference type="NCBI Taxonomy" id="3064282"/>
    <lineage>
        <taxon>Bacteria</taxon>
        <taxon>Pseudomonadati</taxon>
        <taxon>Pseudomonadota</taxon>
        <taxon>Alphaproteobacteria</taxon>
        <taxon>Rhodospirillales</taxon>
        <taxon>Dongiaceae</taxon>
        <taxon>Dongia</taxon>
    </lineage>
</organism>
<evidence type="ECO:0000313" key="9">
    <source>
        <dbReference type="Proteomes" id="UP001230156"/>
    </source>
</evidence>
<dbReference type="PANTHER" id="PTHR30250">
    <property type="entry name" value="PST FAMILY PREDICTED COLANIC ACID TRANSPORTER"/>
    <property type="match status" value="1"/>
</dbReference>
<dbReference type="CDD" id="cd13127">
    <property type="entry name" value="MATE_tuaB_like"/>
    <property type="match status" value="1"/>
</dbReference>
<evidence type="ECO:0000256" key="7">
    <source>
        <dbReference type="SAM" id="Phobius"/>
    </source>
</evidence>
<feature type="transmembrane region" description="Helical" evidence="7">
    <location>
        <begin position="415"/>
        <end position="436"/>
    </location>
</feature>